<feature type="site" description="Deprotonates C-terminal active site Cys" evidence="7">
    <location>
        <position position="22"/>
    </location>
</feature>
<feature type="site" description="Contributes to redox potential value" evidence="7">
    <location>
        <position position="30"/>
    </location>
</feature>
<keyword evidence="4 8" id="KW-1015">Disulfide bond</keyword>
<evidence type="ECO:0000256" key="8">
    <source>
        <dbReference type="PIRSR" id="PIRSR000077-4"/>
    </source>
</evidence>
<comment type="similarity">
    <text evidence="1 6">Belongs to the thioredoxin family.</text>
</comment>
<protein>
    <recommendedName>
        <fullName evidence="6">Thioredoxin</fullName>
    </recommendedName>
</protein>
<evidence type="ECO:0000256" key="2">
    <source>
        <dbReference type="ARBA" id="ARBA00022448"/>
    </source>
</evidence>
<feature type="site" description="Contributes to redox potential value" evidence="7">
    <location>
        <position position="29"/>
    </location>
</feature>
<dbReference type="GO" id="GO:0015035">
    <property type="term" value="F:protein-disulfide reductase activity"/>
    <property type="evidence" value="ECO:0007669"/>
    <property type="project" value="InterPro"/>
</dbReference>
<evidence type="ECO:0000259" key="9">
    <source>
        <dbReference type="PROSITE" id="PS51352"/>
    </source>
</evidence>
<feature type="active site" description="Nucleophile" evidence="7">
    <location>
        <position position="31"/>
    </location>
</feature>
<dbReference type="InterPro" id="IPR036249">
    <property type="entry name" value="Thioredoxin-like_sf"/>
</dbReference>
<keyword evidence="3" id="KW-0249">Electron transport</keyword>
<gene>
    <name evidence="10" type="ORF">OMP38_24645</name>
</gene>
<dbReference type="GO" id="GO:0005829">
    <property type="term" value="C:cytosol"/>
    <property type="evidence" value="ECO:0007669"/>
    <property type="project" value="TreeGrafter"/>
</dbReference>
<keyword evidence="11" id="KW-1185">Reference proteome</keyword>
<dbReference type="InterPro" id="IPR005746">
    <property type="entry name" value="Thioredoxin"/>
</dbReference>
<reference evidence="10 11" key="1">
    <citation type="submission" date="2022-10" db="EMBL/GenBank/DDBJ databases">
        <title>Comparative genomic analysis of Cohnella hashimotonis sp. nov., isolated from the International Space Station.</title>
        <authorList>
            <person name="Simpson A."/>
            <person name="Venkateswaran K."/>
        </authorList>
    </citation>
    <scope>NUCLEOTIDE SEQUENCE [LARGE SCALE GENOMIC DNA]</scope>
    <source>
        <strain evidence="10 11">DSM 18997</strain>
    </source>
</reference>
<evidence type="ECO:0000256" key="6">
    <source>
        <dbReference type="PIRNR" id="PIRNR000077"/>
    </source>
</evidence>
<comment type="caution">
    <text evidence="10">The sequence shown here is derived from an EMBL/GenBank/DDBJ whole genome shotgun (WGS) entry which is preliminary data.</text>
</comment>
<proteinExistence type="inferred from homology"/>
<evidence type="ECO:0000313" key="10">
    <source>
        <dbReference type="EMBL" id="MDG0793662.1"/>
    </source>
</evidence>
<keyword evidence="2" id="KW-0813">Transport</keyword>
<dbReference type="CDD" id="cd02947">
    <property type="entry name" value="TRX_family"/>
    <property type="match status" value="1"/>
</dbReference>
<evidence type="ECO:0000313" key="11">
    <source>
        <dbReference type="Proteomes" id="UP001153387"/>
    </source>
</evidence>
<sequence>MREASDMDFENAVRRTGVTLVDFGTTWCPPCKALLPVIETLAGEYGDRVSVVKVDTDDSPETASSFGVMANPTVIVFNDGEPVEKLVGLRPIDAYRSVLNRYV</sequence>
<dbReference type="GO" id="GO:0045454">
    <property type="term" value="P:cell redox homeostasis"/>
    <property type="evidence" value="ECO:0007669"/>
    <property type="project" value="TreeGrafter"/>
</dbReference>
<evidence type="ECO:0000256" key="4">
    <source>
        <dbReference type="ARBA" id="ARBA00023157"/>
    </source>
</evidence>
<dbReference type="PANTHER" id="PTHR45663">
    <property type="entry name" value="GEO12009P1"/>
    <property type="match status" value="1"/>
</dbReference>
<dbReference type="RefSeq" id="WP_277567403.1">
    <property type="nucleotide sequence ID" value="NZ_JAPDHZ010000004.1"/>
</dbReference>
<dbReference type="Gene3D" id="3.40.30.10">
    <property type="entry name" value="Glutaredoxin"/>
    <property type="match status" value="1"/>
</dbReference>
<dbReference type="SUPFAM" id="SSF52833">
    <property type="entry name" value="Thioredoxin-like"/>
    <property type="match status" value="1"/>
</dbReference>
<dbReference type="PROSITE" id="PS51352">
    <property type="entry name" value="THIOREDOXIN_2"/>
    <property type="match status" value="1"/>
</dbReference>
<accession>A0A9X4KK09</accession>
<dbReference type="Pfam" id="PF00085">
    <property type="entry name" value="Thioredoxin"/>
    <property type="match status" value="1"/>
</dbReference>
<evidence type="ECO:0000256" key="7">
    <source>
        <dbReference type="PIRSR" id="PIRSR000077-1"/>
    </source>
</evidence>
<evidence type="ECO:0000256" key="1">
    <source>
        <dbReference type="ARBA" id="ARBA00008987"/>
    </source>
</evidence>
<feature type="disulfide bond" description="Redox-active" evidence="8">
    <location>
        <begin position="28"/>
        <end position="31"/>
    </location>
</feature>
<dbReference type="InterPro" id="IPR013766">
    <property type="entry name" value="Thioredoxin_domain"/>
</dbReference>
<dbReference type="EMBL" id="JAPDHZ010000004">
    <property type="protein sequence ID" value="MDG0793662.1"/>
    <property type="molecule type" value="Genomic_DNA"/>
</dbReference>
<evidence type="ECO:0000256" key="3">
    <source>
        <dbReference type="ARBA" id="ARBA00022982"/>
    </source>
</evidence>
<keyword evidence="5 8" id="KW-0676">Redox-active center</keyword>
<dbReference type="Proteomes" id="UP001153387">
    <property type="component" value="Unassembled WGS sequence"/>
</dbReference>
<dbReference type="AlphaFoldDB" id="A0A9X4KK09"/>
<dbReference type="PIRSF" id="PIRSF000077">
    <property type="entry name" value="Thioredoxin"/>
    <property type="match status" value="1"/>
</dbReference>
<organism evidence="10 11">
    <name type="scientific">Cohnella ginsengisoli</name>
    <dbReference type="NCBI Taxonomy" id="425004"/>
    <lineage>
        <taxon>Bacteria</taxon>
        <taxon>Bacillati</taxon>
        <taxon>Bacillota</taxon>
        <taxon>Bacilli</taxon>
        <taxon>Bacillales</taxon>
        <taxon>Paenibacillaceae</taxon>
        <taxon>Cohnella</taxon>
    </lineage>
</organism>
<evidence type="ECO:0000256" key="5">
    <source>
        <dbReference type="ARBA" id="ARBA00023284"/>
    </source>
</evidence>
<name>A0A9X4KK09_9BACL</name>
<dbReference type="PANTHER" id="PTHR45663:SF11">
    <property type="entry name" value="GEO12009P1"/>
    <property type="match status" value="1"/>
</dbReference>
<feature type="active site" description="Nucleophile" evidence="7">
    <location>
        <position position="28"/>
    </location>
</feature>
<feature type="domain" description="Thioredoxin" evidence="9">
    <location>
        <begin position="1"/>
        <end position="103"/>
    </location>
</feature>